<accession>A0AC34FEV0</accession>
<name>A0AC34FEV0_9BILA</name>
<reference evidence="2" key="1">
    <citation type="submission" date="2022-11" db="UniProtKB">
        <authorList>
            <consortium name="WormBaseParasite"/>
        </authorList>
    </citation>
    <scope>IDENTIFICATION</scope>
</reference>
<proteinExistence type="predicted"/>
<organism evidence="1 2">
    <name type="scientific">Panagrolaimus sp. ES5</name>
    <dbReference type="NCBI Taxonomy" id="591445"/>
    <lineage>
        <taxon>Eukaryota</taxon>
        <taxon>Metazoa</taxon>
        <taxon>Ecdysozoa</taxon>
        <taxon>Nematoda</taxon>
        <taxon>Chromadorea</taxon>
        <taxon>Rhabditida</taxon>
        <taxon>Tylenchina</taxon>
        <taxon>Panagrolaimomorpha</taxon>
        <taxon>Panagrolaimoidea</taxon>
        <taxon>Panagrolaimidae</taxon>
        <taxon>Panagrolaimus</taxon>
    </lineage>
</organism>
<sequence length="639" mass="73281">MKAGNVFSFITVFLNICHIILADPLLQANGELLPHVRLSKDLLDEKRYDRRVRPSANYNIPIKVTFSMSLYQILAINEKMQHLELNVWVIQKWNDAFLGWDPYKYGTINTTILPFNKIWLPDTYVYNSVVMNREETERYINVIVSTEYWKRQRGSVIKFMYPAVYRTTCRLNIRYFPYDQQKCTLIISSWTSDKSAIDYEPEFDKVNLDNFIPNEEWVVVSFTVKRIEQKFVCCPDPWVLLEATLVVRRKPLYYIVNLVIPTSVITLVAVTGFFTPASTSNERREKLSLGIDSLLAHSLLLMMVSEQMPTTSDYVPLFGLFYLSIIVIIFIGTLFTAFILNIHLQKTHNKPIPPLVSYIFFRKIAVWLSIRPSTTLLELWMETGVRIEGFEKMSGLRARNALKKRVRIDKMNEKNPKRRTHENEKHHYLLASDPLPVIRTINEPPRPACSPPSLSPRTNDPTLKPPLSPRNNNNNNNARDSFYRRKNTAAASIAARKNWKRLAQRASAKRREELGEIPYADSTTPQISQQPSWKLANRSASTSIPLPALHLMGLQAGVGGGGGINSSTSGGENTMLLLKLRRRNAQEWEFLATVLDRVLLIVFSILVITVTAVMIAIGEIIHFSYSLEDERNNITSNQL</sequence>
<evidence type="ECO:0000313" key="2">
    <source>
        <dbReference type="WBParaSite" id="ES5_v2.g15400.t1"/>
    </source>
</evidence>
<evidence type="ECO:0000313" key="1">
    <source>
        <dbReference type="Proteomes" id="UP000887579"/>
    </source>
</evidence>
<dbReference type="WBParaSite" id="ES5_v2.g15400.t1">
    <property type="protein sequence ID" value="ES5_v2.g15400.t1"/>
    <property type="gene ID" value="ES5_v2.g15400"/>
</dbReference>
<protein>
    <submittedName>
        <fullName evidence="2">Uncharacterized protein</fullName>
    </submittedName>
</protein>
<dbReference type="Proteomes" id="UP000887579">
    <property type="component" value="Unplaced"/>
</dbReference>